<feature type="signal peptide" evidence="1">
    <location>
        <begin position="1"/>
        <end position="21"/>
    </location>
</feature>
<feature type="domain" description="Lysozyme inhibitor LprI-like N-terminal" evidence="2">
    <location>
        <begin position="41"/>
        <end position="137"/>
    </location>
</feature>
<feature type="chain" id="PRO_5014932270" description="Lysozyme inhibitor LprI-like N-terminal domain-containing protein" evidence="1">
    <location>
        <begin position="22"/>
        <end position="147"/>
    </location>
</feature>
<evidence type="ECO:0000259" key="2">
    <source>
        <dbReference type="Pfam" id="PF07007"/>
    </source>
</evidence>
<dbReference type="Pfam" id="PF07007">
    <property type="entry name" value="LprI"/>
    <property type="match status" value="1"/>
</dbReference>
<dbReference type="Gene3D" id="1.20.1270.180">
    <property type="match status" value="1"/>
</dbReference>
<evidence type="ECO:0000313" key="3">
    <source>
        <dbReference type="EMBL" id="PIT13876.1"/>
    </source>
</evidence>
<dbReference type="EMBL" id="MDVB01000090">
    <property type="protein sequence ID" value="PIT13876.1"/>
    <property type="molecule type" value="Genomic_DNA"/>
</dbReference>
<accession>A0A2N9WSM8</accession>
<comment type="caution">
    <text evidence="3">The sequence shown here is derived from an EMBL/GenBank/DDBJ whole genome shotgun (WGS) entry which is preliminary data.</text>
</comment>
<proteinExistence type="predicted"/>
<dbReference type="AlphaFoldDB" id="A0A2N9WSM8"/>
<organism evidence="3 4">
    <name type="scientific">Snodgrassella alvi</name>
    <dbReference type="NCBI Taxonomy" id="1196083"/>
    <lineage>
        <taxon>Bacteria</taxon>
        <taxon>Pseudomonadati</taxon>
        <taxon>Pseudomonadota</taxon>
        <taxon>Betaproteobacteria</taxon>
        <taxon>Neisseriales</taxon>
        <taxon>Neisseriaceae</taxon>
        <taxon>Snodgrassella</taxon>
    </lineage>
</organism>
<keyword evidence="1" id="KW-0732">Signal</keyword>
<gene>
    <name evidence="3" type="ORF">BGI32_08355</name>
</gene>
<sequence length="147" mass="16151">MNCIKFIGLCLVALLPVTSFAASTTTILDERALREECSAFSQAGMRECLEKEAVKSQKALQMAEKKALNTLSEWDEKPKYISLAKANLIAANQDFARYRDTQCKFASSLGAGAAGNSLEIQRLACVAELNNRRANQLHDAISDLHLK</sequence>
<evidence type="ECO:0000256" key="1">
    <source>
        <dbReference type="SAM" id="SignalP"/>
    </source>
</evidence>
<protein>
    <recommendedName>
        <fullName evidence="2">Lysozyme inhibitor LprI-like N-terminal domain-containing protein</fullName>
    </recommendedName>
</protein>
<name>A0A2N9WSM8_9NEIS</name>
<evidence type="ECO:0000313" key="4">
    <source>
        <dbReference type="Proteomes" id="UP000231293"/>
    </source>
</evidence>
<dbReference type="InterPro" id="IPR009739">
    <property type="entry name" value="LprI-like_N"/>
</dbReference>
<dbReference type="Proteomes" id="UP000231293">
    <property type="component" value="Unassembled WGS sequence"/>
</dbReference>
<reference evidence="3 4" key="1">
    <citation type="journal article" date="2017" name="MBio">
        <title>Type VI secretion-mediated competition in the bee gut microbiome.</title>
        <authorList>
            <person name="Steele M.I."/>
            <person name="Kwong W.K."/>
            <person name="Powell J.E."/>
            <person name="Whiteley M."/>
            <person name="Moran N.A."/>
        </authorList>
    </citation>
    <scope>NUCLEOTIDE SEQUENCE [LARGE SCALE GENOMIC DNA]</scope>
    <source>
        <strain evidence="3 4">App2-2</strain>
    </source>
</reference>
<dbReference type="RefSeq" id="WP_100113901.1">
    <property type="nucleotide sequence ID" value="NZ_MDVB01000090.1"/>
</dbReference>